<dbReference type="AlphaFoldDB" id="A0A6J3M4P4"/>
<protein>
    <submittedName>
        <fullName evidence="3">Uncharacterized protein</fullName>
    </submittedName>
</protein>
<dbReference type="OrthoDB" id="2933464at2759"/>
<gene>
    <name evidence="3" type="ORF">K489DRAFT_381882</name>
</gene>
<accession>A0A6J3M4P4</accession>
<dbReference type="GeneID" id="54363039"/>
<reference evidence="3" key="3">
    <citation type="submission" date="2025-08" db="UniProtKB">
        <authorList>
            <consortium name="RefSeq"/>
        </authorList>
    </citation>
    <scope>IDENTIFICATION</scope>
    <source>
        <strain evidence="3">CBS 342.82</strain>
    </source>
</reference>
<dbReference type="RefSeq" id="XP_033458913.1">
    <property type="nucleotide sequence ID" value="XM_033605239.1"/>
</dbReference>
<feature type="region of interest" description="Disordered" evidence="1">
    <location>
        <begin position="1"/>
        <end position="30"/>
    </location>
</feature>
<organism evidence="3">
    <name type="scientific">Dissoconium aciculare CBS 342.82</name>
    <dbReference type="NCBI Taxonomy" id="1314786"/>
    <lineage>
        <taxon>Eukaryota</taxon>
        <taxon>Fungi</taxon>
        <taxon>Dikarya</taxon>
        <taxon>Ascomycota</taxon>
        <taxon>Pezizomycotina</taxon>
        <taxon>Dothideomycetes</taxon>
        <taxon>Dothideomycetidae</taxon>
        <taxon>Mycosphaerellales</taxon>
        <taxon>Dissoconiaceae</taxon>
        <taxon>Dissoconium</taxon>
    </lineage>
</organism>
<reference evidence="3" key="2">
    <citation type="submission" date="2020-04" db="EMBL/GenBank/DDBJ databases">
        <authorList>
            <consortium name="NCBI Genome Project"/>
        </authorList>
    </citation>
    <scope>NUCLEOTIDE SEQUENCE</scope>
    <source>
        <strain evidence="3">CBS 342.82</strain>
    </source>
</reference>
<proteinExistence type="predicted"/>
<dbReference type="Proteomes" id="UP000504637">
    <property type="component" value="Unplaced"/>
</dbReference>
<evidence type="ECO:0000256" key="1">
    <source>
        <dbReference type="SAM" id="MobiDB-lite"/>
    </source>
</evidence>
<evidence type="ECO:0000313" key="2">
    <source>
        <dbReference type="Proteomes" id="UP000504637"/>
    </source>
</evidence>
<name>A0A6J3M4P4_9PEZI</name>
<evidence type="ECO:0000313" key="3">
    <source>
        <dbReference type="RefSeq" id="XP_033458913.1"/>
    </source>
</evidence>
<sequence>MSDGDTRVTRGYSRSVRPESTPIINRPTHSLRYSPFSVTTSRAIKASIQQLKTHVLGAKSRVEKILKGGGSPGARAAPARVGKHDADIGVRLDYGDMITRNGIEYQRYKLQANKQAANATIKAIAAKNSHQVLAEVDVPINPAPEKADETLENMFDHLEKNITYTI</sequence>
<reference evidence="3" key="1">
    <citation type="submission" date="2020-01" db="EMBL/GenBank/DDBJ databases">
        <authorList>
            <consortium name="DOE Joint Genome Institute"/>
            <person name="Haridas S."/>
            <person name="Albert R."/>
            <person name="Binder M."/>
            <person name="Bloem J."/>
            <person name="Labutti K."/>
            <person name="Salamov A."/>
            <person name="Andreopoulos B."/>
            <person name="Baker S.E."/>
            <person name="Barry K."/>
            <person name="Bills G."/>
            <person name="Bluhm B.H."/>
            <person name="Cannon C."/>
            <person name="Castanera R."/>
            <person name="Culley D.E."/>
            <person name="Daum C."/>
            <person name="Ezra D."/>
            <person name="Gonzalez J.B."/>
            <person name="Henrissat B."/>
            <person name="Kuo A."/>
            <person name="Liang C."/>
            <person name="Lipzen A."/>
            <person name="Lutzoni F."/>
            <person name="Magnuson J."/>
            <person name="Mondo S."/>
            <person name="Nolan M."/>
            <person name="Ohm R."/>
            <person name="Pangilinan J."/>
            <person name="Park H.-J."/>
            <person name="Ramirez L."/>
            <person name="Alfaro M."/>
            <person name="Sun H."/>
            <person name="Tritt A."/>
            <person name="Yoshinaga Y."/>
            <person name="Zwiers L.-H."/>
            <person name="Turgeon B.G."/>
            <person name="Goodwin S.B."/>
            <person name="Spatafora J.W."/>
            <person name="Crous P.W."/>
            <person name="Grigoriev I.V."/>
        </authorList>
    </citation>
    <scope>NUCLEOTIDE SEQUENCE</scope>
    <source>
        <strain evidence="3">CBS 342.82</strain>
    </source>
</reference>
<keyword evidence="2" id="KW-1185">Reference proteome</keyword>